<comment type="caution">
    <text evidence="1">The sequence shown here is derived from an EMBL/GenBank/DDBJ whole genome shotgun (WGS) entry which is preliminary data.</text>
</comment>
<reference evidence="1" key="1">
    <citation type="submission" date="2021-02" db="EMBL/GenBank/DDBJ databases">
        <authorList>
            <person name="Nieuwenhuis M."/>
            <person name="Van De Peppel L.J.J."/>
        </authorList>
    </citation>
    <scope>NUCLEOTIDE SEQUENCE</scope>
    <source>
        <strain evidence="1">D49</strain>
    </source>
</reference>
<proteinExistence type="predicted"/>
<dbReference type="EMBL" id="JABCKI010005761">
    <property type="protein sequence ID" value="KAG5638457.1"/>
    <property type="molecule type" value="Genomic_DNA"/>
</dbReference>
<protein>
    <submittedName>
        <fullName evidence="1">Uncharacterized protein</fullName>
    </submittedName>
</protein>
<sequence>MSHSTTATSTYPLLKYSKSYPTGPQPNPEAPLAEWQHFTNPSIRLVLDIRKGAELEGVRLRILWSMDSGNSAEQREEDVDLLTLSCLPLRPTQKQQAQGLPLKAVYRDTVVGIRYLHPINSDGPPITFLSSNSVMEFINAISTVCPCKANPNTNPPVVPRTMNPPSHPVLLGAQNSQAPHLGTPSIVAQSLSMAQPPRIDPPSSSPNYAFQTSAHSNAYTSSPLRIETSDFSVPLSAASRLIPQQSTFPTLNDTLNGPYSQHSQALANPQLEHLQQQASLPSSSPPTSSAKSVCTCSVHPTSIAAGAPVLDPGSAMLASLRESTSLYDLPPDALEKLVSDVVREDGFVKLLENLGTMWGVKSFVGI</sequence>
<evidence type="ECO:0000313" key="1">
    <source>
        <dbReference type="EMBL" id="KAG5638457.1"/>
    </source>
</evidence>
<accession>A0A9P7G0W9</accession>
<reference evidence="1" key="2">
    <citation type="submission" date="2021-10" db="EMBL/GenBank/DDBJ databases">
        <title>Phylogenomics reveals ancestral predisposition of the termite-cultivated fungus Termitomyces towards a domesticated lifestyle.</title>
        <authorList>
            <person name="Auxier B."/>
            <person name="Grum-Grzhimaylo A."/>
            <person name="Cardenas M.E."/>
            <person name="Lodge J.D."/>
            <person name="Laessoe T."/>
            <person name="Pedersen O."/>
            <person name="Smith M.E."/>
            <person name="Kuyper T.W."/>
            <person name="Franco-Molano E.A."/>
            <person name="Baroni T.J."/>
            <person name="Aanen D.K."/>
        </authorList>
    </citation>
    <scope>NUCLEOTIDE SEQUENCE</scope>
    <source>
        <strain evidence="1">D49</strain>
    </source>
</reference>
<evidence type="ECO:0000313" key="2">
    <source>
        <dbReference type="Proteomes" id="UP000717328"/>
    </source>
</evidence>
<organism evidence="1 2">
    <name type="scientific">Sphagnurus paluster</name>
    <dbReference type="NCBI Taxonomy" id="117069"/>
    <lineage>
        <taxon>Eukaryota</taxon>
        <taxon>Fungi</taxon>
        <taxon>Dikarya</taxon>
        <taxon>Basidiomycota</taxon>
        <taxon>Agaricomycotina</taxon>
        <taxon>Agaricomycetes</taxon>
        <taxon>Agaricomycetidae</taxon>
        <taxon>Agaricales</taxon>
        <taxon>Tricholomatineae</taxon>
        <taxon>Lyophyllaceae</taxon>
        <taxon>Sphagnurus</taxon>
    </lineage>
</organism>
<dbReference type="Proteomes" id="UP000717328">
    <property type="component" value="Unassembled WGS sequence"/>
</dbReference>
<gene>
    <name evidence="1" type="ORF">H0H81_012522</name>
</gene>
<dbReference type="AlphaFoldDB" id="A0A9P7G0W9"/>
<keyword evidence="2" id="KW-1185">Reference proteome</keyword>
<dbReference type="OrthoDB" id="3364736at2759"/>
<name>A0A9P7G0W9_9AGAR</name>